<keyword evidence="2" id="KW-1185">Reference proteome</keyword>
<evidence type="ECO:0000313" key="1">
    <source>
        <dbReference type="EMBL" id="KAK7835087.1"/>
    </source>
</evidence>
<comment type="caution">
    <text evidence="1">The sequence shown here is derived from an EMBL/GenBank/DDBJ whole genome shotgun (WGS) entry which is preliminary data.</text>
</comment>
<name>A0AAW0K7T5_QUESU</name>
<protein>
    <submittedName>
        <fullName evidence="1">Uncharacterized protein</fullName>
    </submittedName>
</protein>
<gene>
    <name evidence="1" type="ORF">CFP56_023850</name>
</gene>
<sequence>MPNVAATPAKEECRASTPLKQHFLFQLFSGKKGKGTNMTFQSKNNLVRLSTCPQMATYMSMPRWSKGSSILPSRLNPTHIPRSSGLLFKSIWFFHCWFLQARLRALHGKTKAVPSKKACALAAT</sequence>
<dbReference type="AlphaFoldDB" id="A0AAW0K7T5"/>
<proteinExistence type="predicted"/>
<dbReference type="EMBL" id="PKMF04000376">
    <property type="protein sequence ID" value="KAK7835087.1"/>
    <property type="molecule type" value="Genomic_DNA"/>
</dbReference>
<accession>A0AAW0K7T5</accession>
<dbReference type="Proteomes" id="UP000237347">
    <property type="component" value="Unassembled WGS sequence"/>
</dbReference>
<evidence type="ECO:0000313" key="2">
    <source>
        <dbReference type="Proteomes" id="UP000237347"/>
    </source>
</evidence>
<organism evidence="1 2">
    <name type="scientific">Quercus suber</name>
    <name type="common">Cork oak</name>
    <dbReference type="NCBI Taxonomy" id="58331"/>
    <lineage>
        <taxon>Eukaryota</taxon>
        <taxon>Viridiplantae</taxon>
        <taxon>Streptophyta</taxon>
        <taxon>Embryophyta</taxon>
        <taxon>Tracheophyta</taxon>
        <taxon>Spermatophyta</taxon>
        <taxon>Magnoliopsida</taxon>
        <taxon>eudicotyledons</taxon>
        <taxon>Gunneridae</taxon>
        <taxon>Pentapetalae</taxon>
        <taxon>rosids</taxon>
        <taxon>fabids</taxon>
        <taxon>Fagales</taxon>
        <taxon>Fagaceae</taxon>
        <taxon>Quercus</taxon>
    </lineage>
</organism>
<reference evidence="1 2" key="1">
    <citation type="journal article" date="2018" name="Sci. Data">
        <title>The draft genome sequence of cork oak.</title>
        <authorList>
            <person name="Ramos A.M."/>
            <person name="Usie A."/>
            <person name="Barbosa P."/>
            <person name="Barros P.M."/>
            <person name="Capote T."/>
            <person name="Chaves I."/>
            <person name="Simoes F."/>
            <person name="Abreu I."/>
            <person name="Carrasquinho I."/>
            <person name="Faro C."/>
            <person name="Guimaraes J.B."/>
            <person name="Mendonca D."/>
            <person name="Nobrega F."/>
            <person name="Rodrigues L."/>
            <person name="Saibo N.J.M."/>
            <person name="Varela M.C."/>
            <person name="Egas C."/>
            <person name="Matos J."/>
            <person name="Miguel C.M."/>
            <person name="Oliveira M.M."/>
            <person name="Ricardo C.P."/>
            <person name="Goncalves S."/>
        </authorList>
    </citation>
    <scope>NUCLEOTIDE SEQUENCE [LARGE SCALE GENOMIC DNA]</scope>
    <source>
        <strain evidence="2">cv. HL8</strain>
    </source>
</reference>